<dbReference type="Gene3D" id="4.10.60.10">
    <property type="entry name" value="Zinc finger, CCHC-type"/>
    <property type="match status" value="1"/>
</dbReference>
<dbReference type="Pfam" id="PF14223">
    <property type="entry name" value="Retrotran_gag_2"/>
    <property type="match status" value="1"/>
</dbReference>
<keyword evidence="1" id="KW-0479">Metal-binding</keyword>
<accession>A0ABD3D2V7</accession>
<dbReference type="PANTHER" id="PTHR35317:SF23">
    <property type="entry name" value="OS04G0629600 PROTEIN"/>
    <property type="match status" value="1"/>
</dbReference>
<dbReference type="PANTHER" id="PTHR35317">
    <property type="entry name" value="OS04G0629600 PROTEIN"/>
    <property type="match status" value="1"/>
</dbReference>
<keyword evidence="4" id="KW-1185">Reference proteome</keyword>
<dbReference type="EMBL" id="JAVIJP010000027">
    <property type="protein sequence ID" value="KAL3636318.1"/>
    <property type="molecule type" value="Genomic_DNA"/>
</dbReference>
<name>A0ABD3D2V7_9LAMI</name>
<dbReference type="Proteomes" id="UP001632038">
    <property type="component" value="Unassembled WGS sequence"/>
</dbReference>
<feature type="domain" description="CCHC-type" evidence="2">
    <location>
        <begin position="242"/>
        <end position="256"/>
    </location>
</feature>
<dbReference type="GO" id="GO:0008270">
    <property type="term" value="F:zinc ion binding"/>
    <property type="evidence" value="ECO:0007669"/>
    <property type="project" value="UniProtKB-KW"/>
</dbReference>
<sequence>MERMTAALLFGNISDVKLDIPELKSENYKVWKERVLLQLRWMDIDYAIRNEEPPSITETSSPDAVDLYEKWERSNRLSIMFVKSKICASTRDSIDQYTKVRDLLEAIDKQFAISDEALVRTLFMKLSSMRHTGSEGVRDYIVHMVDIAAKLKDLDVSISETFVVQQILFSLPPQYESFYNFYNTHKCKWSIHELMTMCVKEEERLRMKEDEKVKLAATSSSSKKKNGNGKVSAYQRMKKQFRCFFCKKKGHVKKECIKFKAWLERKGYEKPKESNEEMNTSFIG</sequence>
<evidence type="ECO:0000313" key="3">
    <source>
        <dbReference type="EMBL" id="KAL3636318.1"/>
    </source>
</evidence>
<reference evidence="4" key="1">
    <citation type="journal article" date="2024" name="IScience">
        <title>Strigolactones Initiate the Formation of Haustorium-like Structures in Castilleja.</title>
        <authorList>
            <person name="Buerger M."/>
            <person name="Peterson D."/>
            <person name="Chory J."/>
        </authorList>
    </citation>
    <scope>NUCLEOTIDE SEQUENCE [LARGE SCALE GENOMIC DNA]</scope>
</reference>
<proteinExistence type="predicted"/>
<keyword evidence="1" id="KW-0863">Zinc-finger</keyword>
<dbReference type="PROSITE" id="PS50158">
    <property type="entry name" value="ZF_CCHC"/>
    <property type="match status" value="1"/>
</dbReference>
<evidence type="ECO:0000313" key="4">
    <source>
        <dbReference type="Proteomes" id="UP001632038"/>
    </source>
</evidence>
<dbReference type="SUPFAM" id="SSF57756">
    <property type="entry name" value="Retrovirus zinc finger-like domains"/>
    <property type="match status" value="1"/>
</dbReference>
<dbReference type="InterPro" id="IPR036875">
    <property type="entry name" value="Znf_CCHC_sf"/>
</dbReference>
<comment type="caution">
    <text evidence="3">The sequence shown here is derived from an EMBL/GenBank/DDBJ whole genome shotgun (WGS) entry which is preliminary data.</text>
</comment>
<protein>
    <recommendedName>
        <fullName evidence="2">CCHC-type domain-containing protein</fullName>
    </recommendedName>
</protein>
<evidence type="ECO:0000256" key="1">
    <source>
        <dbReference type="PROSITE-ProRule" id="PRU00047"/>
    </source>
</evidence>
<dbReference type="AlphaFoldDB" id="A0ABD3D2V7"/>
<keyword evidence="1" id="KW-0862">Zinc</keyword>
<organism evidence="3 4">
    <name type="scientific">Castilleja foliolosa</name>
    <dbReference type="NCBI Taxonomy" id="1961234"/>
    <lineage>
        <taxon>Eukaryota</taxon>
        <taxon>Viridiplantae</taxon>
        <taxon>Streptophyta</taxon>
        <taxon>Embryophyta</taxon>
        <taxon>Tracheophyta</taxon>
        <taxon>Spermatophyta</taxon>
        <taxon>Magnoliopsida</taxon>
        <taxon>eudicotyledons</taxon>
        <taxon>Gunneridae</taxon>
        <taxon>Pentapetalae</taxon>
        <taxon>asterids</taxon>
        <taxon>lamiids</taxon>
        <taxon>Lamiales</taxon>
        <taxon>Orobanchaceae</taxon>
        <taxon>Pedicularideae</taxon>
        <taxon>Castillejinae</taxon>
        <taxon>Castilleja</taxon>
    </lineage>
</organism>
<dbReference type="InterPro" id="IPR001878">
    <property type="entry name" value="Znf_CCHC"/>
</dbReference>
<gene>
    <name evidence="3" type="ORF">CASFOL_020865</name>
</gene>
<evidence type="ECO:0000259" key="2">
    <source>
        <dbReference type="PROSITE" id="PS50158"/>
    </source>
</evidence>